<dbReference type="AlphaFoldDB" id="A0A7N4PLU6"/>
<dbReference type="InterPro" id="IPR003595">
    <property type="entry name" value="Tyr_Pase_cat"/>
</dbReference>
<dbReference type="Proteomes" id="UP000007648">
    <property type="component" value="Unassembled WGS sequence"/>
</dbReference>
<reference evidence="14" key="2">
    <citation type="submission" date="2025-08" db="UniProtKB">
        <authorList>
            <consortium name="Ensembl"/>
        </authorList>
    </citation>
    <scope>IDENTIFICATION</scope>
</reference>
<dbReference type="InterPro" id="IPR049573">
    <property type="entry name" value="PTPDC1_PTP"/>
</dbReference>
<name>A0A7N4PLU6_SARHA</name>
<dbReference type="GO" id="GO:0060271">
    <property type="term" value="P:cilium assembly"/>
    <property type="evidence" value="ECO:0007669"/>
    <property type="project" value="InterPro"/>
</dbReference>
<evidence type="ECO:0000256" key="9">
    <source>
        <dbReference type="PROSITE-ProRule" id="PRU00024"/>
    </source>
</evidence>
<evidence type="ECO:0000259" key="13">
    <source>
        <dbReference type="PROSITE" id="PS50119"/>
    </source>
</evidence>
<dbReference type="InterPro" id="IPR000315">
    <property type="entry name" value="Znf_B-box"/>
</dbReference>
<dbReference type="GO" id="GO:0005829">
    <property type="term" value="C:cytosol"/>
    <property type="evidence" value="ECO:0007669"/>
    <property type="project" value="Ensembl"/>
</dbReference>
<dbReference type="PROSITE" id="PS00383">
    <property type="entry name" value="TYR_PHOSPHATASE_1"/>
    <property type="match status" value="1"/>
</dbReference>
<evidence type="ECO:0000313" key="15">
    <source>
        <dbReference type="Proteomes" id="UP000007648"/>
    </source>
</evidence>
<evidence type="ECO:0000256" key="10">
    <source>
        <dbReference type="SAM" id="MobiDB-lite"/>
    </source>
</evidence>
<evidence type="ECO:0000256" key="5">
    <source>
        <dbReference type="ARBA" id="ARBA00022912"/>
    </source>
</evidence>
<dbReference type="SMART" id="SM00195">
    <property type="entry name" value="DSPc"/>
    <property type="match status" value="1"/>
</dbReference>
<keyword evidence="1 9" id="KW-0863">Zinc-finger</keyword>
<dbReference type="Pfam" id="PF00643">
    <property type="entry name" value="zf-B_box"/>
    <property type="match status" value="1"/>
</dbReference>
<reference evidence="14 15" key="1">
    <citation type="journal article" date="2011" name="Proc. Natl. Acad. Sci. U.S.A.">
        <title>Genetic diversity and population structure of the endangered marsupial Sarcophilus harrisii (Tasmanian devil).</title>
        <authorList>
            <person name="Miller W."/>
            <person name="Hayes V.M."/>
            <person name="Ratan A."/>
            <person name="Petersen D.C."/>
            <person name="Wittekindt N.E."/>
            <person name="Miller J."/>
            <person name="Walenz B."/>
            <person name="Knight J."/>
            <person name="Qi J."/>
            <person name="Zhao F."/>
            <person name="Wang Q."/>
            <person name="Bedoya-Reina O.C."/>
            <person name="Katiyar N."/>
            <person name="Tomsho L.P."/>
            <person name="Kasson L.M."/>
            <person name="Hardie R.A."/>
            <person name="Woodbridge P."/>
            <person name="Tindall E.A."/>
            <person name="Bertelsen M.F."/>
            <person name="Dixon D."/>
            <person name="Pyecroft S."/>
            <person name="Helgen K.M."/>
            <person name="Lesk A.M."/>
            <person name="Pringle T.H."/>
            <person name="Patterson N."/>
            <person name="Zhang Y."/>
            <person name="Kreiss A."/>
            <person name="Woods G.M."/>
            <person name="Jones M.E."/>
            <person name="Schuster S.C."/>
        </authorList>
    </citation>
    <scope>NUCLEOTIDE SEQUENCE [LARGE SCALE GENOMIC DNA]</scope>
</reference>
<feature type="domain" description="Tyrosine-protein phosphatase" evidence="11">
    <location>
        <begin position="126"/>
        <end position="297"/>
    </location>
</feature>
<keyword evidence="15" id="KW-1185">Reference proteome</keyword>
<feature type="domain" description="B box-type" evidence="13">
    <location>
        <begin position="802"/>
        <end position="843"/>
    </location>
</feature>
<dbReference type="GeneTree" id="ENSGT00390000004113"/>
<dbReference type="InterPro" id="IPR029021">
    <property type="entry name" value="Prot-tyrosine_phosphatase-like"/>
</dbReference>
<dbReference type="InterPro" id="IPR016130">
    <property type="entry name" value="Tyr_Pase_AS"/>
</dbReference>
<protein>
    <recommendedName>
        <fullName evidence="8">Protein tyrosine phosphatase domain-containing protein 1</fullName>
    </recommendedName>
</protein>
<dbReference type="Gene3D" id="3.30.160.60">
    <property type="entry name" value="Classic Zinc Finger"/>
    <property type="match status" value="1"/>
</dbReference>
<dbReference type="SUPFAM" id="SSF52799">
    <property type="entry name" value="(Phosphotyrosine protein) phosphatases II"/>
    <property type="match status" value="1"/>
</dbReference>
<dbReference type="InterPro" id="IPR020422">
    <property type="entry name" value="TYR_PHOSPHATASE_DUAL_dom"/>
</dbReference>
<dbReference type="Pfam" id="PF00782">
    <property type="entry name" value="DSPc"/>
    <property type="match status" value="1"/>
</dbReference>
<dbReference type="FunFam" id="3.90.190.10:FF:000027">
    <property type="entry name" value="Protein tyrosine phosphatase domain containing 1"/>
    <property type="match status" value="1"/>
</dbReference>
<keyword evidence="1 9" id="KW-0479">Metal-binding</keyword>
<dbReference type="GO" id="GO:0005654">
    <property type="term" value="C:nucleoplasm"/>
    <property type="evidence" value="ECO:0007669"/>
    <property type="project" value="Ensembl"/>
</dbReference>
<reference evidence="14" key="3">
    <citation type="submission" date="2025-09" db="UniProtKB">
        <authorList>
            <consortium name="Ensembl"/>
        </authorList>
    </citation>
    <scope>IDENTIFICATION</scope>
</reference>
<evidence type="ECO:0000259" key="12">
    <source>
        <dbReference type="PROSITE" id="PS50056"/>
    </source>
</evidence>
<organism evidence="14 15">
    <name type="scientific">Sarcophilus harrisii</name>
    <name type="common">Tasmanian devil</name>
    <name type="synonym">Sarcophilus laniarius</name>
    <dbReference type="NCBI Taxonomy" id="9305"/>
    <lineage>
        <taxon>Eukaryota</taxon>
        <taxon>Metazoa</taxon>
        <taxon>Chordata</taxon>
        <taxon>Craniata</taxon>
        <taxon>Vertebrata</taxon>
        <taxon>Euteleostomi</taxon>
        <taxon>Mammalia</taxon>
        <taxon>Metatheria</taxon>
        <taxon>Dasyuromorphia</taxon>
        <taxon>Dasyuridae</taxon>
        <taxon>Sarcophilus</taxon>
    </lineage>
</organism>
<dbReference type="CDD" id="cd14506">
    <property type="entry name" value="PTP_PTPDC1"/>
    <property type="match status" value="1"/>
</dbReference>
<dbReference type="InterPro" id="IPR050561">
    <property type="entry name" value="PTP"/>
</dbReference>
<dbReference type="GO" id="GO:0004725">
    <property type="term" value="F:protein tyrosine phosphatase activity"/>
    <property type="evidence" value="ECO:0007669"/>
    <property type="project" value="InterPro"/>
</dbReference>
<proteinExistence type="inferred from homology"/>
<keyword evidence="2" id="KW-0970">Cilium biogenesis/degradation</keyword>
<evidence type="ECO:0000313" key="14">
    <source>
        <dbReference type="Ensembl" id="ENSSHAP00000040330.1"/>
    </source>
</evidence>
<dbReference type="PANTHER" id="PTHR23339">
    <property type="entry name" value="TYROSINE SPECIFIC PROTEIN PHOSPHATASE AND DUAL SPECIFICITY PROTEIN PHOSPHATASE"/>
    <property type="match status" value="1"/>
</dbReference>
<dbReference type="Ensembl" id="ENSSHAT00000045846.1">
    <property type="protein sequence ID" value="ENSSHAP00000040330.1"/>
    <property type="gene ID" value="ENSSHAG00000012006.2"/>
</dbReference>
<evidence type="ECO:0000256" key="8">
    <source>
        <dbReference type="ARBA" id="ARBA00072096"/>
    </source>
</evidence>
<dbReference type="InterPro" id="IPR000340">
    <property type="entry name" value="Dual-sp_phosphatase_cat-dom"/>
</dbReference>
<evidence type="ECO:0000256" key="1">
    <source>
        <dbReference type="ARBA" id="ARBA00022771"/>
    </source>
</evidence>
<accession>A0A7N4PLU6</accession>
<evidence type="ECO:0000256" key="6">
    <source>
        <dbReference type="ARBA" id="ARBA00056295"/>
    </source>
</evidence>
<dbReference type="SUPFAM" id="SSF57845">
    <property type="entry name" value="B-box zinc-binding domain"/>
    <property type="match status" value="1"/>
</dbReference>
<evidence type="ECO:0000256" key="7">
    <source>
        <dbReference type="ARBA" id="ARBA00060867"/>
    </source>
</evidence>
<evidence type="ECO:0000259" key="11">
    <source>
        <dbReference type="PROSITE" id="PS50054"/>
    </source>
</evidence>
<comment type="similarity">
    <text evidence="7">Belongs to the protein-tyrosine phosphatase family. Non-receptor class PTPDC1 subfamily.</text>
</comment>
<feature type="compositionally biased region" description="Polar residues" evidence="10">
    <location>
        <begin position="1061"/>
        <end position="1080"/>
    </location>
</feature>
<keyword evidence="4" id="KW-0862">Zinc</keyword>
<dbReference type="SMART" id="SM00404">
    <property type="entry name" value="PTPc_motif"/>
    <property type="match status" value="1"/>
</dbReference>
<comment type="function">
    <text evidence="6">May play roles in cilia formation and/or maintenance.</text>
</comment>
<dbReference type="Gene3D" id="3.90.190.10">
    <property type="entry name" value="Protein tyrosine phosphatase superfamily"/>
    <property type="match status" value="1"/>
</dbReference>
<evidence type="ECO:0000256" key="3">
    <source>
        <dbReference type="ARBA" id="ARBA00022801"/>
    </source>
</evidence>
<gene>
    <name evidence="14" type="primary">PTPDC1</name>
</gene>
<feature type="domain" description="Tyrosine specific protein phosphatases" evidence="12">
    <location>
        <begin position="212"/>
        <end position="279"/>
    </location>
</feature>
<evidence type="ECO:0000256" key="2">
    <source>
        <dbReference type="ARBA" id="ARBA00022794"/>
    </source>
</evidence>
<evidence type="ECO:0000256" key="4">
    <source>
        <dbReference type="ARBA" id="ARBA00022833"/>
    </source>
</evidence>
<keyword evidence="5" id="KW-0904">Protein phosphatase</keyword>
<keyword evidence="3" id="KW-0378">Hydrolase</keyword>
<dbReference type="FunCoup" id="A0A7N4PLU6">
    <property type="interactions" value="937"/>
</dbReference>
<feature type="region of interest" description="Disordered" evidence="10">
    <location>
        <begin position="1055"/>
        <end position="1088"/>
    </location>
</feature>
<dbReference type="GO" id="GO:0008270">
    <property type="term" value="F:zinc ion binding"/>
    <property type="evidence" value="ECO:0007669"/>
    <property type="project" value="UniProtKB-KW"/>
</dbReference>
<dbReference type="SMART" id="SM00336">
    <property type="entry name" value="BBOX"/>
    <property type="match status" value="1"/>
</dbReference>
<sequence>MQGSPRRLSAVNFLSTFFQGRRHSTSDPLLRLHQRRRNSVIEVLSSSSHRVMVAISSVSTAEINPTFPERKRSSRRPTPKYTKVGERLRHVIPGHVACSMACGGRACKYENPARWSEQEQAIKGIYSSWVTDNILAMARPSTELIEKYNIIEQFQSYGIKTVINLQRPGEHASCGNTLEPESGFTYLPEAFMEAGIYFYNFGWKDYGVASLTTILDMVKVMTFALQEGKVAIHCHAGLGRTGVLIACYLVFATRMTADQAIIFVRAKRPNSIQTRGQLLCIREFTQFLIPLRNVFSCCEPKAHAVTLSQYLIRQRHLLHGYEARLLKHVPKIIHLVCKLLLDLAENRQVIKEDILKIPDLSAEIEKTVSEMVTMQLDKELMRRVNDASLPFTPSSVAVAFENQDAVFSSEHDFDPLWKRRNVECLQPLTHLKRRLSYSDSDLKRAEFLLEQGETPWTVPTQVVLCCDLKQQQQQQQQQPLPPQPVSQACVQPSPPLDFNKEALVRNTFTFWNQPKCGGLEGSRDEGSPLFLRRKIPKEIQRSRTFSSGFSGVHNTGESVPAKVANVPGPPSSLSQKADHCKYDPDSNWGQDPMACGGNYCVPQNYDIAPGAEGFVKSENQESNAPPQAMPLSVEARRVLAAKALANLNEFIEETEIKQKVEMWQKELNSRDGAWERICGEKDPFILCGLMWSWVEQLKEPVITKEDIDLLVNNCADVSEALSLLEKGQHQTILCILQCIVNLQTIPADVEEAFLAHAIKSFTKVIYLRGRGTNGLQRNILAENILEKFKDELETIHAKEQNQLAQMCEKHGEIMNLMCLNDDEPICGICKLFGDHKPHRIAKISEAYSARKITFAEDIQLVLQKSESTTQATEETEKLISELITSTADTRAMIDTIGSSLLNGIKFRIATLKKKLDNEHSTKLEKLQLVARELQAPRQLYQQMKTLLEQHLNAVQFLHEDKKLRTEMERLMEGNSLPKVPIKDNISIRHYFQELIKGMNITDFVLSKTDQVLVNTAELCEAWRSGCPTQSTLSGDIPDEIFCKTVLGLFRKPNEKELSLPRNPSCSACSPSTPISTQESDAGSKESTV</sequence>
<dbReference type="PROSITE" id="PS50054">
    <property type="entry name" value="TYR_PHOSPHATASE_DUAL"/>
    <property type="match status" value="1"/>
</dbReference>
<dbReference type="PROSITE" id="PS50119">
    <property type="entry name" value="ZF_BBOX"/>
    <property type="match status" value="1"/>
</dbReference>
<dbReference type="PROSITE" id="PS50056">
    <property type="entry name" value="TYR_PHOSPHATASE_2"/>
    <property type="match status" value="1"/>
</dbReference>
<dbReference type="InParanoid" id="A0A7N4PLU6"/>
<dbReference type="InterPro" id="IPR000387">
    <property type="entry name" value="Tyr_Pase_dom"/>
</dbReference>